<evidence type="ECO:0000256" key="1">
    <source>
        <dbReference type="SAM" id="MobiDB-lite"/>
    </source>
</evidence>
<feature type="compositionally biased region" description="Basic and acidic residues" evidence="1">
    <location>
        <begin position="1"/>
        <end position="12"/>
    </location>
</feature>
<proteinExistence type="predicted"/>
<protein>
    <recommendedName>
        <fullName evidence="4">Protein kinase domain-containing protein</fullName>
    </recommendedName>
</protein>
<dbReference type="AlphaFoldDB" id="A0A250J5F8"/>
<dbReference type="KEGG" id="cfus:CYFUS_004157"/>
<evidence type="ECO:0000313" key="3">
    <source>
        <dbReference type="Proteomes" id="UP000217257"/>
    </source>
</evidence>
<name>A0A250J5F8_9BACT</name>
<dbReference type="SUPFAM" id="SSF56112">
    <property type="entry name" value="Protein kinase-like (PK-like)"/>
    <property type="match status" value="1"/>
</dbReference>
<sequence length="318" mass="33791">MSEAEQEKKPAPEPDFNAQTFTMVRPPAPPALELEGVAEKSVTPGVDAPRQPGSTLAARYTVLDVLGVYDAGTLEDGSVFIAMEYVEGQTLRRWRHEREHSWREVLEAYVAAGRGLAAAHAAGIVHRDFKPDAYGRAVGAGPSALEREPGPPACRATGDRGARALEAPGQSAQAHPGLPVVGHTCQPVSRGLQHDSPEPPGARLGLRAPAAHARCRCQPLRDLNLQRTATCAPTQEVGCVIDTGQCRSTYRPPCIPGTSRSSKKACNLERLSGTRAAHLFTTTRSTTRPGASGMPHTTDAAGRKLMPSVVDHPVTCQA</sequence>
<feature type="region of interest" description="Disordered" evidence="1">
    <location>
        <begin position="1"/>
        <end position="30"/>
    </location>
</feature>
<evidence type="ECO:0008006" key="4">
    <source>
        <dbReference type="Google" id="ProtNLM"/>
    </source>
</evidence>
<organism evidence="2 3">
    <name type="scientific">Cystobacter fuscus</name>
    <dbReference type="NCBI Taxonomy" id="43"/>
    <lineage>
        <taxon>Bacteria</taxon>
        <taxon>Pseudomonadati</taxon>
        <taxon>Myxococcota</taxon>
        <taxon>Myxococcia</taxon>
        <taxon>Myxococcales</taxon>
        <taxon>Cystobacterineae</taxon>
        <taxon>Archangiaceae</taxon>
        <taxon>Cystobacter</taxon>
    </lineage>
</organism>
<feature type="region of interest" description="Disordered" evidence="1">
    <location>
        <begin position="285"/>
        <end position="305"/>
    </location>
</feature>
<dbReference type="InterPro" id="IPR011009">
    <property type="entry name" value="Kinase-like_dom_sf"/>
</dbReference>
<accession>A0A250J5F8</accession>
<gene>
    <name evidence="2" type="ORF">CYFUS_004157</name>
</gene>
<dbReference type="EMBL" id="CP022098">
    <property type="protein sequence ID" value="ATB38722.1"/>
    <property type="molecule type" value="Genomic_DNA"/>
</dbReference>
<evidence type="ECO:0000313" key="2">
    <source>
        <dbReference type="EMBL" id="ATB38722.1"/>
    </source>
</evidence>
<dbReference type="Gene3D" id="1.10.510.10">
    <property type="entry name" value="Transferase(Phosphotransferase) domain 1"/>
    <property type="match status" value="1"/>
</dbReference>
<reference evidence="2 3" key="1">
    <citation type="submission" date="2017-06" db="EMBL/GenBank/DDBJ databases">
        <title>Sequencing and comparative analysis of myxobacterial genomes.</title>
        <authorList>
            <person name="Rupp O."/>
            <person name="Goesmann A."/>
            <person name="Sogaard-Andersen L."/>
        </authorList>
    </citation>
    <scope>NUCLEOTIDE SEQUENCE [LARGE SCALE GENOMIC DNA]</scope>
    <source>
        <strain evidence="2 3">DSM 52655</strain>
    </source>
</reference>
<dbReference type="Proteomes" id="UP000217257">
    <property type="component" value="Chromosome"/>
</dbReference>